<dbReference type="Pfam" id="PF02922">
    <property type="entry name" value="CBM_48"/>
    <property type="match status" value="1"/>
</dbReference>
<comment type="similarity">
    <text evidence="1">Belongs to the glycosyl hydrolase 13 family.</text>
</comment>
<dbReference type="Pfam" id="PF00128">
    <property type="entry name" value="Alpha-amylase"/>
    <property type="match status" value="1"/>
</dbReference>
<dbReference type="CAZy" id="GH13">
    <property type="family name" value="Glycoside Hydrolase Family 13"/>
</dbReference>
<dbReference type="CDD" id="cd02856">
    <property type="entry name" value="E_set_GDE_Isoamylase_N"/>
    <property type="match status" value="1"/>
</dbReference>
<dbReference type="SMART" id="SM00642">
    <property type="entry name" value="Aamy"/>
    <property type="match status" value="1"/>
</dbReference>
<dbReference type="HOGENOM" id="CLU_011725_1_1_4"/>
<dbReference type="EMBL" id="AM406670">
    <property type="protein sequence ID" value="CAL94411.1"/>
    <property type="molecule type" value="Genomic_DNA"/>
</dbReference>
<keyword evidence="2 6" id="KW-0378">Hydrolase</keyword>
<name>A1K6F6_AZOSB</name>
<dbReference type="InterPro" id="IPR017853">
    <property type="entry name" value="GH"/>
</dbReference>
<feature type="domain" description="Glycosyl hydrolase family 13 catalytic" evidence="5">
    <location>
        <begin position="171"/>
        <end position="578"/>
    </location>
</feature>
<dbReference type="PANTHER" id="PTHR43002">
    <property type="entry name" value="GLYCOGEN DEBRANCHING ENZYME"/>
    <property type="match status" value="1"/>
</dbReference>
<dbReference type="CAZy" id="CBM48">
    <property type="family name" value="Carbohydrate-Binding Module Family 48"/>
</dbReference>
<proteinExistence type="inferred from homology"/>
<protein>
    <submittedName>
        <fullName evidence="6">Glycogen debranching enzyme</fullName>
        <ecNumber evidence="6">3.2.1.41</ecNumber>
    </submittedName>
</protein>
<dbReference type="InterPro" id="IPR004193">
    <property type="entry name" value="Glyco_hydro_13_N"/>
</dbReference>
<dbReference type="EC" id="3.2.1.41" evidence="6"/>
<dbReference type="InterPro" id="IPR014756">
    <property type="entry name" value="Ig_E-set"/>
</dbReference>
<evidence type="ECO:0000256" key="2">
    <source>
        <dbReference type="ARBA" id="ARBA00022801"/>
    </source>
</evidence>
<dbReference type="GO" id="GO:0005980">
    <property type="term" value="P:glycogen catabolic process"/>
    <property type="evidence" value="ECO:0007669"/>
    <property type="project" value="InterPro"/>
</dbReference>
<feature type="compositionally biased region" description="Basic and acidic residues" evidence="4">
    <location>
        <begin position="475"/>
        <end position="490"/>
    </location>
</feature>
<feature type="region of interest" description="Disordered" evidence="4">
    <location>
        <begin position="475"/>
        <end position="501"/>
    </location>
</feature>
<dbReference type="InterPro" id="IPR013780">
    <property type="entry name" value="Glyco_hydro_b"/>
</dbReference>
<organism evidence="6 7">
    <name type="scientific">Azoarcus sp. (strain BH72)</name>
    <dbReference type="NCBI Taxonomy" id="418699"/>
    <lineage>
        <taxon>Bacteria</taxon>
        <taxon>Pseudomonadati</taxon>
        <taxon>Pseudomonadota</taxon>
        <taxon>Betaproteobacteria</taxon>
        <taxon>Rhodocyclales</taxon>
        <taxon>Zoogloeaceae</taxon>
        <taxon>Azoarcus</taxon>
    </lineage>
</organism>
<keyword evidence="7" id="KW-1185">Reference proteome</keyword>
<dbReference type="InterPro" id="IPR006047">
    <property type="entry name" value="GH13_cat_dom"/>
</dbReference>
<dbReference type="GO" id="GO:0051060">
    <property type="term" value="F:pullulanase activity"/>
    <property type="evidence" value="ECO:0007669"/>
    <property type="project" value="UniProtKB-EC"/>
</dbReference>
<dbReference type="RefSeq" id="WP_011765527.1">
    <property type="nucleotide sequence ID" value="NC_008702.1"/>
</dbReference>
<dbReference type="SUPFAM" id="SSF81296">
    <property type="entry name" value="E set domains"/>
    <property type="match status" value="1"/>
</dbReference>
<dbReference type="InterPro" id="IPR044505">
    <property type="entry name" value="GlgX_Isoamylase_N_E_set"/>
</dbReference>
<evidence type="ECO:0000256" key="1">
    <source>
        <dbReference type="ARBA" id="ARBA00008061"/>
    </source>
</evidence>
<sequence length="726" mass="79530">MTAALQMTLEAGQAYPLGATWTGDGVNFAVFSAHASRMELCLFDEAGRNEIARMDLPELTDEVWHGFLPGAGPGLVYGYRAHGPYVPEEGHRFNPHKLLLDPYATELVGRLRWGPPIFGYELRNKRPGHGFDKRDSAACTLKARVAAPWPSASRPARRGQRVPWECMVIYEAHVRGLTRQHPAVGAEHRGTIAGLGSAAVIDHLKALGVTSVELLPVHAYVDDAYLTDKGLRNYWGYNSIGFFALEPRYLAGEGAAEFRDTVARLHDAGLEVILDVVYNHTAEGNELGPTLSFKGLDNASYYRLNPDDRRYYINDTGTGNTVNLSHPRVLQLVMDSLRYWVTQMEVDGFRFDLATILGREAAGFDPGCGFFDAVRQDPVLNRVKLIAEPWDCGPGGYQPGNFPPGWAEWNDGFRDTVRAFWRGDEGQAPGLATRLAGSADRFNHHGRRPWASINFITAHDGFTLHDLVSYNDKHNEANGEDNRDGHDDNRSWNCGAEGPTDDPEVLALRERQKRNLLATLLLAQGTPMLLAGDEIGRSQQGNNNAYCQDNEISWVHWAGVDADGERLRAFVRSLLLIRRALPVLRPARFATGGDPGHVLRDVIWLAPNGVELTPEGWADAQMRCFAMLADGRAHLGTGPEPAADAVVLVVLNAAHEAVECTLPQAAGITRWVRLVDTAQAEVADFAESAPGEGYSAAGRSLQLFVAAPTPQAAECVARLTARLGEG</sequence>
<dbReference type="Gene3D" id="2.60.40.1180">
    <property type="entry name" value="Golgi alpha-mannosidase II"/>
    <property type="match status" value="1"/>
</dbReference>
<dbReference type="InterPro" id="IPR011837">
    <property type="entry name" value="Glycogen_debranch_GlgX"/>
</dbReference>
<dbReference type="KEGG" id="azo:azo1794"/>
<evidence type="ECO:0000313" key="7">
    <source>
        <dbReference type="Proteomes" id="UP000002588"/>
    </source>
</evidence>
<dbReference type="Gene3D" id="2.60.40.10">
    <property type="entry name" value="Immunoglobulins"/>
    <property type="match status" value="1"/>
</dbReference>
<dbReference type="eggNOG" id="COG1523">
    <property type="taxonomic scope" value="Bacteria"/>
</dbReference>
<evidence type="ECO:0000256" key="3">
    <source>
        <dbReference type="ARBA" id="ARBA00023295"/>
    </source>
</evidence>
<evidence type="ECO:0000313" key="6">
    <source>
        <dbReference type="EMBL" id="CAL94411.1"/>
    </source>
</evidence>
<dbReference type="SUPFAM" id="SSF51011">
    <property type="entry name" value="Glycosyl hydrolase domain"/>
    <property type="match status" value="1"/>
</dbReference>
<dbReference type="AlphaFoldDB" id="A1K6F6"/>
<accession>A1K6F6</accession>
<dbReference type="Gene3D" id="3.20.20.80">
    <property type="entry name" value="Glycosidases"/>
    <property type="match status" value="1"/>
</dbReference>
<dbReference type="GO" id="GO:0004135">
    <property type="term" value="F:amylo-alpha-1,6-glucosidase activity"/>
    <property type="evidence" value="ECO:0007669"/>
    <property type="project" value="InterPro"/>
</dbReference>
<evidence type="ECO:0000256" key="4">
    <source>
        <dbReference type="SAM" id="MobiDB-lite"/>
    </source>
</evidence>
<dbReference type="Proteomes" id="UP000002588">
    <property type="component" value="Chromosome"/>
</dbReference>
<dbReference type="NCBIfam" id="TIGR02100">
    <property type="entry name" value="glgX_debranch"/>
    <property type="match status" value="1"/>
</dbReference>
<dbReference type="SUPFAM" id="SSF51445">
    <property type="entry name" value="(Trans)glycosidases"/>
    <property type="match status" value="1"/>
</dbReference>
<gene>
    <name evidence="6" type="primary">glgX</name>
    <name evidence="6" type="ordered locus">azo1794</name>
</gene>
<dbReference type="CDD" id="cd11326">
    <property type="entry name" value="AmyAc_Glg_debranch"/>
    <property type="match status" value="1"/>
</dbReference>
<dbReference type="InterPro" id="IPR013783">
    <property type="entry name" value="Ig-like_fold"/>
</dbReference>
<keyword evidence="3 6" id="KW-0326">Glycosidase</keyword>
<dbReference type="STRING" id="62928.azo1794"/>
<evidence type="ECO:0000259" key="5">
    <source>
        <dbReference type="SMART" id="SM00642"/>
    </source>
</evidence>
<reference evidence="6 7" key="1">
    <citation type="journal article" date="2006" name="Nat. Biotechnol.">
        <title>Complete genome of the mutualistic, N2-fixing grass endophyte Azoarcus sp. strain BH72.</title>
        <authorList>
            <person name="Krause A."/>
            <person name="Ramakumar A."/>
            <person name="Bartels D."/>
            <person name="Battistoni F."/>
            <person name="Bekel T."/>
            <person name="Boch J."/>
            <person name="Boehm M."/>
            <person name="Friedrich F."/>
            <person name="Hurek T."/>
            <person name="Krause L."/>
            <person name="Linke B."/>
            <person name="McHardy A.C."/>
            <person name="Sarkar A."/>
            <person name="Schneiker S."/>
            <person name="Syed A.A."/>
            <person name="Thauer R."/>
            <person name="Vorhoelter F.-J."/>
            <person name="Weidner S."/>
            <person name="Puehler A."/>
            <person name="Reinhold-Hurek B."/>
            <person name="Kaiser O."/>
            <person name="Goesmann A."/>
        </authorList>
    </citation>
    <scope>NUCLEOTIDE SEQUENCE [LARGE SCALE GENOMIC DNA]</scope>
    <source>
        <strain evidence="6 7">BH72</strain>
    </source>
</reference>